<comment type="similarity">
    <text evidence="1">Belongs to the short-chain dehydrogenases/reductases (SDR) family.</text>
</comment>
<dbReference type="EMBL" id="AP014548">
    <property type="protein sequence ID" value="BAO56322.1"/>
    <property type="molecule type" value="Genomic_DNA"/>
</dbReference>
<evidence type="ECO:0000313" key="3">
    <source>
        <dbReference type="EMBL" id="BAO56322.1"/>
    </source>
</evidence>
<dbReference type="SUPFAM" id="SSF51735">
    <property type="entry name" value="NAD(P)-binding Rossmann-fold domains"/>
    <property type="match status" value="1"/>
</dbReference>
<dbReference type="CDD" id="cd05233">
    <property type="entry name" value="SDR_c"/>
    <property type="match status" value="1"/>
</dbReference>
<dbReference type="InterPro" id="IPR002347">
    <property type="entry name" value="SDR_fam"/>
</dbReference>
<dbReference type="OrthoDB" id="9803333at2"/>
<dbReference type="RefSeq" id="WP_041496808.1">
    <property type="nucleotide sequence ID" value="NZ_AP014548.1"/>
</dbReference>
<dbReference type="PANTHER" id="PTHR43477:SF1">
    <property type="entry name" value="DIHYDROANTICAPSIN 7-DEHYDROGENASE"/>
    <property type="match status" value="1"/>
</dbReference>
<organism evidence="3 4">
    <name type="scientific">Nonlabens marinus S1-08</name>
    <dbReference type="NCBI Taxonomy" id="1454201"/>
    <lineage>
        <taxon>Bacteria</taxon>
        <taxon>Pseudomonadati</taxon>
        <taxon>Bacteroidota</taxon>
        <taxon>Flavobacteriia</taxon>
        <taxon>Flavobacteriales</taxon>
        <taxon>Flavobacteriaceae</taxon>
        <taxon>Nonlabens</taxon>
    </lineage>
</organism>
<evidence type="ECO:0000256" key="2">
    <source>
        <dbReference type="ARBA" id="ARBA00023002"/>
    </source>
</evidence>
<keyword evidence="2" id="KW-0560">Oxidoreductase</keyword>
<dbReference type="PANTHER" id="PTHR43477">
    <property type="entry name" value="DIHYDROANTICAPSIN 7-DEHYDROGENASE"/>
    <property type="match status" value="1"/>
</dbReference>
<keyword evidence="4" id="KW-1185">Reference proteome</keyword>
<dbReference type="AlphaFoldDB" id="W8VXQ2"/>
<dbReference type="InterPro" id="IPR051122">
    <property type="entry name" value="SDR_DHRS6-like"/>
</dbReference>
<dbReference type="Gene3D" id="3.40.50.720">
    <property type="entry name" value="NAD(P)-binding Rossmann-like Domain"/>
    <property type="match status" value="1"/>
</dbReference>
<dbReference type="GO" id="GO:0016491">
    <property type="term" value="F:oxidoreductase activity"/>
    <property type="evidence" value="ECO:0007669"/>
    <property type="project" value="UniProtKB-KW"/>
</dbReference>
<sequence>MVKDLEGTYGLILGGSSGLGYASAVKCANHGMKLIVIYRSGRAQQDVVNQRFEILKNSSNHLFINADATNELKIPGLIEELKNYLNGQRLFLLLHSISKGNLKPMKGESALNTGDFTQTIQSMGISLYAWAQALRSAGLLANPSRVISFTSEGNQKPMPGYAAVSAAKATLEAITRNMALEFAVEGITTNCIQAGVTDTESLQRIPMYEELKKNSLQRNPFNRLTQPEDVANTVYLLCRPEAAFINGSVIKVDGGESLT</sequence>
<dbReference type="STRING" id="1454201.NMS_2313"/>
<evidence type="ECO:0000256" key="1">
    <source>
        <dbReference type="ARBA" id="ARBA00006484"/>
    </source>
</evidence>
<reference evidence="3 4" key="1">
    <citation type="journal article" date="2014" name="Proc. Natl. Acad. Sci. U.S.A.">
        <title>Functional characterization of flavobacteria rhodopsins reveals a unique class of light-driven chloride pump in bacteria.</title>
        <authorList>
            <person name="Yoshizawa S."/>
            <person name="Kumagai Y."/>
            <person name="Kim H."/>
            <person name="Ogura Y."/>
            <person name="Hayashi T."/>
            <person name="Iwasaki W."/>
            <person name="DeLong E.F."/>
            <person name="Kogure K."/>
        </authorList>
    </citation>
    <scope>NUCLEOTIDE SEQUENCE [LARGE SCALE GENOMIC DNA]</scope>
    <source>
        <strain evidence="3 4">S1-08</strain>
    </source>
</reference>
<dbReference type="InterPro" id="IPR036291">
    <property type="entry name" value="NAD(P)-bd_dom_sf"/>
</dbReference>
<gene>
    <name evidence="3" type="ORF">NMS_2313</name>
</gene>
<dbReference type="Pfam" id="PF13561">
    <property type="entry name" value="adh_short_C2"/>
    <property type="match status" value="1"/>
</dbReference>
<dbReference type="Proteomes" id="UP000031760">
    <property type="component" value="Chromosome"/>
</dbReference>
<protein>
    <submittedName>
        <fullName evidence="3">Oxidoreductase, short chain dehydrogenase/reductase family</fullName>
    </submittedName>
</protein>
<evidence type="ECO:0000313" key="4">
    <source>
        <dbReference type="Proteomes" id="UP000031760"/>
    </source>
</evidence>
<dbReference type="KEGG" id="nmf:NMS_2313"/>
<name>W8VXQ2_9FLAO</name>
<accession>W8VXQ2</accession>
<dbReference type="HOGENOM" id="CLU_010194_1_3_10"/>
<proteinExistence type="inferred from homology"/>
<dbReference type="PRINTS" id="PR00081">
    <property type="entry name" value="GDHRDH"/>
</dbReference>